<feature type="region of interest" description="Disordered" evidence="1">
    <location>
        <begin position="531"/>
        <end position="569"/>
    </location>
</feature>
<feature type="compositionally biased region" description="Basic and acidic residues" evidence="1">
    <location>
        <begin position="55"/>
        <end position="86"/>
    </location>
</feature>
<feature type="region of interest" description="Disordered" evidence="1">
    <location>
        <begin position="226"/>
        <end position="251"/>
    </location>
</feature>
<feature type="compositionally biased region" description="Low complexity" evidence="1">
    <location>
        <begin position="425"/>
        <end position="434"/>
    </location>
</feature>
<sequence length="569" mass="62433">MAAASEGLEEPKKASADSDNSTEPDTRAEVDNSEDAENTVLPGNLVESVLSEDDAPSKSDESKKSARRSSEKARKPGRTRKPEKPKKVVVIKPKKPIKPKKTEKRKKSEKKAECEKSADAERPKRSDKAKKADKSSKKPAKKKREKTPEPEPEPMINPADYRYRTKPSFYPLQAKQVALNVLGALITETKKGSTTSIYERAAVLTGVSIRALFKWVAEHERNGHVLTPQTKLRGGKGKKRKRRNADGVLVSPEEYERAKALAIVAEGGDPSAPPKKKRSPKKKDPESADGSAPSAPKRAKRPPGTPRKNKEPARSVPPAMMRPPPPPPTDPVRMAANNAMGAYGFTTPCFDAREYAARIAPMIRPQQLDSVRTGGGDSGSCSYVSPRPAGTDDFGARHSPAAIRPDRPSCGYASPPADFARHSPVMRQQQQQPDVRPPPNDTSNGMVIGPGRVGYAARNSPVMRPPDMRVVNSAEANSCSFAMPPRADVRDYTARNALVNRAPVRPADGFLRIVDVRHYDQESQDMVSAAVHCAQQQQQQQQQHHQQQQQHQQHQQPFTHDITGRPTAT</sequence>
<reference evidence="2" key="1">
    <citation type="journal article" date="2020" name="Cell">
        <title>Large-Scale Comparative Analyses of Tick Genomes Elucidate Their Genetic Diversity and Vector Capacities.</title>
        <authorList>
            <consortium name="Tick Genome and Microbiome Consortium (TIGMIC)"/>
            <person name="Jia N."/>
            <person name="Wang J."/>
            <person name="Shi W."/>
            <person name="Du L."/>
            <person name="Sun Y."/>
            <person name="Zhan W."/>
            <person name="Jiang J.F."/>
            <person name="Wang Q."/>
            <person name="Zhang B."/>
            <person name="Ji P."/>
            <person name="Bell-Sakyi L."/>
            <person name="Cui X.M."/>
            <person name="Yuan T.T."/>
            <person name="Jiang B.G."/>
            <person name="Yang W.F."/>
            <person name="Lam T.T."/>
            <person name="Chang Q.C."/>
            <person name="Ding S.J."/>
            <person name="Wang X.J."/>
            <person name="Zhu J.G."/>
            <person name="Ruan X.D."/>
            <person name="Zhao L."/>
            <person name="Wei J.T."/>
            <person name="Ye R.Z."/>
            <person name="Que T.C."/>
            <person name="Du C.H."/>
            <person name="Zhou Y.H."/>
            <person name="Cheng J.X."/>
            <person name="Dai P.F."/>
            <person name="Guo W.B."/>
            <person name="Han X.H."/>
            <person name="Huang E.J."/>
            <person name="Li L.F."/>
            <person name="Wei W."/>
            <person name="Gao Y.C."/>
            <person name="Liu J.Z."/>
            <person name="Shao H.Z."/>
            <person name="Wang X."/>
            <person name="Wang C.C."/>
            <person name="Yang T.C."/>
            <person name="Huo Q.B."/>
            <person name="Li W."/>
            <person name="Chen H.Y."/>
            <person name="Chen S.E."/>
            <person name="Zhou L.G."/>
            <person name="Ni X.B."/>
            <person name="Tian J.H."/>
            <person name="Sheng Y."/>
            <person name="Liu T."/>
            <person name="Pan Y.S."/>
            <person name="Xia L.Y."/>
            <person name="Li J."/>
            <person name="Zhao F."/>
            <person name="Cao W.C."/>
        </authorList>
    </citation>
    <scope>NUCLEOTIDE SEQUENCE</scope>
    <source>
        <strain evidence="2">Rsan-2018</strain>
    </source>
</reference>
<dbReference type="AlphaFoldDB" id="A0A9D4PDS6"/>
<gene>
    <name evidence="2" type="ORF">HPB52_013357</name>
</gene>
<comment type="caution">
    <text evidence="2">The sequence shown here is derived from an EMBL/GenBank/DDBJ whole genome shotgun (WGS) entry which is preliminary data.</text>
</comment>
<feature type="compositionally biased region" description="Pro residues" evidence="1">
    <location>
        <begin position="320"/>
        <end position="330"/>
    </location>
</feature>
<evidence type="ECO:0000313" key="3">
    <source>
        <dbReference type="Proteomes" id="UP000821837"/>
    </source>
</evidence>
<feature type="compositionally biased region" description="Basic residues" evidence="1">
    <location>
        <begin position="233"/>
        <end position="243"/>
    </location>
</feature>
<keyword evidence="3" id="KW-1185">Reference proteome</keyword>
<proteinExistence type="predicted"/>
<feature type="compositionally biased region" description="Basic and acidic residues" evidence="1">
    <location>
        <begin position="110"/>
        <end position="136"/>
    </location>
</feature>
<feature type="region of interest" description="Disordered" evidence="1">
    <location>
        <begin position="263"/>
        <end position="335"/>
    </location>
</feature>
<feature type="compositionally biased region" description="Low complexity" evidence="1">
    <location>
        <begin position="535"/>
        <end position="556"/>
    </location>
</feature>
<organism evidence="2 3">
    <name type="scientific">Rhipicephalus sanguineus</name>
    <name type="common">Brown dog tick</name>
    <name type="synonym">Ixodes sanguineus</name>
    <dbReference type="NCBI Taxonomy" id="34632"/>
    <lineage>
        <taxon>Eukaryota</taxon>
        <taxon>Metazoa</taxon>
        <taxon>Ecdysozoa</taxon>
        <taxon>Arthropoda</taxon>
        <taxon>Chelicerata</taxon>
        <taxon>Arachnida</taxon>
        <taxon>Acari</taxon>
        <taxon>Parasitiformes</taxon>
        <taxon>Ixodida</taxon>
        <taxon>Ixodoidea</taxon>
        <taxon>Ixodidae</taxon>
        <taxon>Rhipicephalinae</taxon>
        <taxon>Rhipicephalus</taxon>
        <taxon>Rhipicephalus</taxon>
    </lineage>
</organism>
<accession>A0A9D4PDS6</accession>
<feature type="region of interest" description="Disordered" evidence="1">
    <location>
        <begin position="1"/>
        <end position="160"/>
    </location>
</feature>
<protein>
    <submittedName>
        <fullName evidence="2">Uncharacterized protein</fullName>
    </submittedName>
</protein>
<evidence type="ECO:0000313" key="2">
    <source>
        <dbReference type="EMBL" id="KAH7935773.1"/>
    </source>
</evidence>
<feature type="region of interest" description="Disordered" evidence="1">
    <location>
        <begin position="368"/>
        <end position="445"/>
    </location>
</feature>
<dbReference type="EMBL" id="JABSTV010001255">
    <property type="protein sequence ID" value="KAH7935773.1"/>
    <property type="molecule type" value="Genomic_DNA"/>
</dbReference>
<name>A0A9D4PDS6_RHISA</name>
<dbReference type="VEuPathDB" id="VectorBase:RSAN_047478"/>
<evidence type="ECO:0000256" key="1">
    <source>
        <dbReference type="SAM" id="MobiDB-lite"/>
    </source>
</evidence>
<dbReference type="Proteomes" id="UP000821837">
    <property type="component" value="Unassembled WGS sequence"/>
</dbReference>
<reference evidence="2" key="2">
    <citation type="submission" date="2021-09" db="EMBL/GenBank/DDBJ databases">
        <authorList>
            <person name="Jia N."/>
            <person name="Wang J."/>
            <person name="Shi W."/>
            <person name="Du L."/>
            <person name="Sun Y."/>
            <person name="Zhan W."/>
            <person name="Jiang J."/>
            <person name="Wang Q."/>
            <person name="Zhang B."/>
            <person name="Ji P."/>
            <person name="Sakyi L.B."/>
            <person name="Cui X."/>
            <person name="Yuan T."/>
            <person name="Jiang B."/>
            <person name="Yang W."/>
            <person name="Lam T.T.-Y."/>
            <person name="Chang Q."/>
            <person name="Ding S."/>
            <person name="Wang X."/>
            <person name="Zhu J."/>
            <person name="Ruan X."/>
            <person name="Zhao L."/>
            <person name="Wei J."/>
            <person name="Que T."/>
            <person name="Du C."/>
            <person name="Cheng J."/>
            <person name="Dai P."/>
            <person name="Han X."/>
            <person name="Huang E."/>
            <person name="Gao Y."/>
            <person name="Liu J."/>
            <person name="Shao H."/>
            <person name="Ye R."/>
            <person name="Li L."/>
            <person name="Wei W."/>
            <person name="Wang X."/>
            <person name="Wang C."/>
            <person name="Huo Q."/>
            <person name="Li W."/>
            <person name="Guo W."/>
            <person name="Chen H."/>
            <person name="Chen S."/>
            <person name="Zhou L."/>
            <person name="Zhou L."/>
            <person name="Ni X."/>
            <person name="Tian J."/>
            <person name="Zhou Y."/>
            <person name="Sheng Y."/>
            <person name="Liu T."/>
            <person name="Pan Y."/>
            <person name="Xia L."/>
            <person name="Li J."/>
            <person name="Zhao F."/>
            <person name="Cao W."/>
        </authorList>
    </citation>
    <scope>NUCLEOTIDE SEQUENCE</scope>
    <source>
        <strain evidence="2">Rsan-2018</strain>
        <tissue evidence="2">Larvae</tissue>
    </source>
</reference>
<feature type="compositionally biased region" description="Basic residues" evidence="1">
    <location>
        <begin position="87"/>
        <end position="109"/>
    </location>
</feature>